<dbReference type="OrthoDB" id="5394557at2759"/>
<proteinExistence type="predicted"/>
<feature type="compositionally biased region" description="Low complexity" evidence="1">
    <location>
        <begin position="496"/>
        <end position="505"/>
    </location>
</feature>
<reference evidence="2 3" key="2">
    <citation type="journal article" date="2021" name="Curr. Genet.">
        <title>Genetic response to nitrogen starvation in the aggressive Eucalyptus foliar pathogen Teratosphaeria destructans.</title>
        <authorList>
            <person name="Havenga M."/>
            <person name="Wingfield B.D."/>
            <person name="Wingfield M.J."/>
            <person name="Dreyer L.L."/>
            <person name="Roets F."/>
            <person name="Aylward J."/>
        </authorList>
    </citation>
    <scope>NUCLEOTIDE SEQUENCE [LARGE SCALE GENOMIC DNA]</scope>
    <source>
        <strain evidence="2">CMW44962</strain>
    </source>
</reference>
<evidence type="ECO:0000313" key="3">
    <source>
        <dbReference type="Proteomes" id="UP001138500"/>
    </source>
</evidence>
<evidence type="ECO:0000313" key="2">
    <source>
        <dbReference type="EMBL" id="KAH9818129.1"/>
    </source>
</evidence>
<feature type="compositionally biased region" description="Low complexity" evidence="1">
    <location>
        <begin position="305"/>
        <end position="321"/>
    </location>
</feature>
<comment type="caution">
    <text evidence="2">The sequence shown here is derived from an EMBL/GenBank/DDBJ whole genome shotgun (WGS) entry which is preliminary data.</text>
</comment>
<dbReference type="GO" id="GO:0003677">
    <property type="term" value="F:DNA binding"/>
    <property type="evidence" value="ECO:0007669"/>
    <property type="project" value="UniProtKB-KW"/>
</dbReference>
<accession>A0A9W7VYU9</accession>
<dbReference type="EMBL" id="RIBY02002367">
    <property type="protein sequence ID" value="KAH9818129.1"/>
    <property type="molecule type" value="Genomic_DNA"/>
</dbReference>
<feature type="compositionally biased region" description="Polar residues" evidence="1">
    <location>
        <begin position="388"/>
        <end position="414"/>
    </location>
</feature>
<sequence length="523" mass="56476">MTMTQSYYGGDLEAFHRGSTHRTFSNVAYYERPAPYAYYDQPRQDLRSEYVGRPLTRQALIHEPELEGPNGSARRRIAVAVGSTVLPMTSGVEAYPPASTTGSASSHTGLYSSTAAADEWPHSNQSHQPHHRPSLPLLHTRSSFADGYDQYQESPLDYTYASSAIPRNDSLASSYGSLENYRSWSTSGGPLSAPVSSTFYDQPSAAYSFGNLQAPQAPTYQHTPSSRLPSVTADNFSPLNMASMHSSLPSHTERRLPVPYTVHYGSQSDSSGPQLPRITPGTLSDAKAHITGVHSSSAMPWSRDTGSSTLRASSTSTLPTPQHMGLPLPTPQHHTSTPVSEPAFGYQFPGMSTSGSPEPSPALASHLEPYPSTARPISSTTTMPPPSANNLRYNNTTNPSGLPSGLPSVNNLDDTYTRPATAISRTNEAPQASLYSFSTDDGAIERPPTADSDRNSSSSSPSHSTSSTASTGTYHAPQPHQQASIEALRRQASFDQQQQQQQQQQHRASTAQRMSVQNLNGRY</sequence>
<reference evidence="2 3" key="1">
    <citation type="journal article" date="2018" name="IMA Fungus">
        <title>IMA Genome-F 10: Nine draft genome sequences of Claviceps purpurea s.lat., including C. arundinis, C. humidiphila, and C. cf. spartinae, pseudomolecules for the pitch canker pathogen Fusarium circinatum, draft genome of Davidsoniella eucalypti, Grosmannia galeiformis, Quambalaria eucalypti, and Teratosphaeria destructans.</title>
        <authorList>
            <person name="Wingfield B.D."/>
            <person name="Liu M."/>
            <person name="Nguyen H.D."/>
            <person name="Lane F.A."/>
            <person name="Morgan S.W."/>
            <person name="De Vos L."/>
            <person name="Wilken P.M."/>
            <person name="Duong T.A."/>
            <person name="Aylward J."/>
            <person name="Coetzee M.P."/>
            <person name="Dadej K."/>
            <person name="De Beer Z.W."/>
            <person name="Findlay W."/>
            <person name="Havenga M."/>
            <person name="Kolarik M."/>
            <person name="Menzies J.G."/>
            <person name="Naidoo K."/>
            <person name="Pochopski O."/>
            <person name="Shoukouhi P."/>
            <person name="Santana Q.C."/>
            <person name="Seifert K.A."/>
            <person name="Soal N."/>
            <person name="Steenkamp E.T."/>
            <person name="Tatham C.T."/>
            <person name="van der Nest M.A."/>
            <person name="Wingfield M.J."/>
        </authorList>
    </citation>
    <scope>NUCLEOTIDE SEQUENCE [LARGE SCALE GENOMIC DNA]</scope>
    <source>
        <strain evidence="2">CMW44962</strain>
    </source>
</reference>
<feature type="compositionally biased region" description="Polar residues" evidence="1">
    <location>
        <begin position="506"/>
        <end position="523"/>
    </location>
</feature>
<feature type="region of interest" description="Disordered" evidence="1">
    <location>
        <begin position="293"/>
        <end position="523"/>
    </location>
</feature>
<name>A0A9W7VYU9_9PEZI</name>
<feature type="compositionally biased region" description="Low complexity" evidence="1">
    <location>
        <begin position="456"/>
        <end position="473"/>
    </location>
</feature>
<feature type="compositionally biased region" description="Polar residues" evidence="1">
    <location>
        <begin position="423"/>
        <end position="439"/>
    </location>
</feature>
<feature type="compositionally biased region" description="Low complexity" evidence="1">
    <location>
        <begin position="98"/>
        <end position="109"/>
    </location>
</feature>
<organism evidence="2 3">
    <name type="scientific">Teratosphaeria destructans</name>
    <dbReference type="NCBI Taxonomy" id="418781"/>
    <lineage>
        <taxon>Eukaryota</taxon>
        <taxon>Fungi</taxon>
        <taxon>Dikarya</taxon>
        <taxon>Ascomycota</taxon>
        <taxon>Pezizomycotina</taxon>
        <taxon>Dothideomycetes</taxon>
        <taxon>Dothideomycetidae</taxon>
        <taxon>Mycosphaerellales</taxon>
        <taxon>Teratosphaeriaceae</taxon>
        <taxon>Teratosphaeria</taxon>
    </lineage>
</organism>
<feature type="region of interest" description="Disordered" evidence="1">
    <location>
        <begin position="90"/>
        <end position="109"/>
    </location>
</feature>
<dbReference type="Proteomes" id="UP001138500">
    <property type="component" value="Unassembled WGS sequence"/>
</dbReference>
<protein>
    <submittedName>
        <fullName evidence="2">GAL4-like Zn(II)2Cys6 (Or C6 zinc) binuclear cluster DNA-binding domain</fullName>
    </submittedName>
</protein>
<keyword evidence="3" id="KW-1185">Reference proteome</keyword>
<feature type="region of interest" description="Disordered" evidence="1">
    <location>
        <begin position="118"/>
        <end position="138"/>
    </location>
</feature>
<evidence type="ECO:0000256" key="1">
    <source>
        <dbReference type="SAM" id="MobiDB-lite"/>
    </source>
</evidence>
<dbReference type="AlphaFoldDB" id="A0A9W7VYU9"/>
<gene>
    <name evidence="2" type="ORF">Tdes44962_MAKER05422</name>
</gene>